<gene>
    <name evidence="1" type="ORF">MVEN_01288900</name>
</gene>
<organism evidence="1 2">
    <name type="scientific">Mycena venus</name>
    <dbReference type="NCBI Taxonomy" id="2733690"/>
    <lineage>
        <taxon>Eukaryota</taxon>
        <taxon>Fungi</taxon>
        <taxon>Dikarya</taxon>
        <taxon>Basidiomycota</taxon>
        <taxon>Agaricomycotina</taxon>
        <taxon>Agaricomycetes</taxon>
        <taxon>Agaricomycetidae</taxon>
        <taxon>Agaricales</taxon>
        <taxon>Marasmiineae</taxon>
        <taxon>Mycenaceae</taxon>
        <taxon>Mycena</taxon>
    </lineage>
</organism>
<comment type="caution">
    <text evidence="1">The sequence shown here is derived from an EMBL/GenBank/DDBJ whole genome shotgun (WGS) entry which is preliminary data.</text>
</comment>
<reference evidence="1" key="1">
    <citation type="submission" date="2020-05" db="EMBL/GenBank/DDBJ databases">
        <title>Mycena genomes resolve the evolution of fungal bioluminescence.</title>
        <authorList>
            <person name="Tsai I.J."/>
        </authorList>
    </citation>
    <scope>NUCLEOTIDE SEQUENCE</scope>
    <source>
        <strain evidence="1">CCC161011</strain>
    </source>
</reference>
<evidence type="ECO:0000313" key="2">
    <source>
        <dbReference type="Proteomes" id="UP000620124"/>
    </source>
</evidence>
<sequence>MTEMRATNDWKDEGQREYGARWIDLNRQPSDPVQITSISVFPDPPTICAKPTVTVDLNVVELVQVRTHLFADPRAITAGGSTADALVKFGRIKLLQQTLDICEAACVLPDLAYTALAYRITSCPQPHCLRNNLVLRPAGSLQHRADSRATEGGATACMSHCLSAYLPTLLSLRPAPSARAGPFLSCFPFSAPLPLARIPSMPVFPFLPAACEMPSLSGAAFPSHLFIPACPSSFLSSASPFAAYTTVQFKMFYFLSPRVGRHPDKIGISQDPLNRGKK</sequence>
<evidence type="ECO:0000313" key="1">
    <source>
        <dbReference type="EMBL" id="KAF7349883.1"/>
    </source>
</evidence>
<dbReference type="Proteomes" id="UP000620124">
    <property type="component" value="Unassembled WGS sequence"/>
</dbReference>
<protein>
    <submittedName>
        <fullName evidence="1">Uncharacterized protein</fullName>
    </submittedName>
</protein>
<dbReference type="EMBL" id="JACAZI010000010">
    <property type="protein sequence ID" value="KAF7349883.1"/>
    <property type="molecule type" value="Genomic_DNA"/>
</dbReference>
<proteinExistence type="predicted"/>
<dbReference type="AlphaFoldDB" id="A0A8H6XYF2"/>
<dbReference type="OrthoDB" id="6409159at2759"/>
<keyword evidence="2" id="KW-1185">Reference proteome</keyword>
<accession>A0A8H6XYF2</accession>
<name>A0A8H6XYF2_9AGAR</name>